<dbReference type="Gene3D" id="3.40.50.150">
    <property type="entry name" value="Vaccinia Virus protein VP39"/>
    <property type="match status" value="1"/>
</dbReference>
<dbReference type="InterPro" id="IPR029063">
    <property type="entry name" value="SAM-dependent_MTases_sf"/>
</dbReference>
<dbReference type="EMBL" id="JBHSLF010000017">
    <property type="protein sequence ID" value="MFC5343987.1"/>
    <property type="molecule type" value="Genomic_DNA"/>
</dbReference>
<accession>A0ABW0FRF2</accession>
<evidence type="ECO:0000313" key="3">
    <source>
        <dbReference type="Proteomes" id="UP001596152"/>
    </source>
</evidence>
<keyword evidence="2" id="KW-0489">Methyltransferase</keyword>
<proteinExistence type="predicted"/>
<dbReference type="GO" id="GO:0102208">
    <property type="term" value="F:2-polyprenyl-6-hydroxyphenol methylase activity"/>
    <property type="evidence" value="ECO:0007669"/>
    <property type="project" value="UniProtKB-EC"/>
</dbReference>
<dbReference type="RefSeq" id="WP_374037466.1">
    <property type="nucleotide sequence ID" value="NZ_CP169082.1"/>
</dbReference>
<dbReference type="EC" id="2.1.1.222" evidence="2"/>
<evidence type="ECO:0000313" key="2">
    <source>
        <dbReference type="EMBL" id="MFC5343987.1"/>
    </source>
</evidence>
<dbReference type="GO" id="GO:0061542">
    <property type="term" value="F:3-demethylubiquinol 3-O-methyltransferase activity"/>
    <property type="evidence" value="ECO:0007669"/>
    <property type="project" value="UniProtKB-EC"/>
</dbReference>
<protein>
    <submittedName>
        <fullName evidence="2">Class I SAM-dependent methyltransferase</fullName>
        <ecNumber evidence="2">2.1.1.222</ecNumber>
        <ecNumber evidence="2">2.1.1.64</ecNumber>
    </submittedName>
</protein>
<dbReference type="InterPro" id="IPR013217">
    <property type="entry name" value="Methyltransf_12"/>
</dbReference>
<dbReference type="GO" id="GO:0032259">
    <property type="term" value="P:methylation"/>
    <property type="evidence" value="ECO:0007669"/>
    <property type="project" value="UniProtKB-KW"/>
</dbReference>
<evidence type="ECO:0000259" key="1">
    <source>
        <dbReference type="Pfam" id="PF08242"/>
    </source>
</evidence>
<gene>
    <name evidence="2" type="ORF">ACFPIE_08685</name>
</gene>
<comment type="caution">
    <text evidence="2">The sequence shown here is derived from an EMBL/GenBank/DDBJ whole genome shotgun (WGS) entry which is preliminary data.</text>
</comment>
<dbReference type="SUPFAM" id="SSF53335">
    <property type="entry name" value="S-adenosyl-L-methionine-dependent methyltransferases"/>
    <property type="match status" value="1"/>
</dbReference>
<feature type="domain" description="Methyltransferase type 12" evidence="1">
    <location>
        <begin position="201"/>
        <end position="295"/>
    </location>
</feature>
<reference evidence="3" key="1">
    <citation type="journal article" date="2019" name="Int. J. Syst. Evol. Microbiol.">
        <title>The Global Catalogue of Microorganisms (GCM) 10K type strain sequencing project: providing services to taxonomists for standard genome sequencing and annotation.</title>
        <authorList>
            <consortium name="The Broad Institute Genomics Platform"/>
            <consortium name="The Broad Institute Genome Sequencing Center for Infectious Disease"/>
            <person name="Wu L."/>
            <person name="Ma J."/>
        </authorList>
    </citation>
    <scope>NUCLEOTIDE SEQUENCE [LARGE SCALE GENOMIC DNA]</scope>
    <source>
        <strain evidence="3">JCM 12125</strain>
    </source>
</reference>
<keyword evidence="3" id="KW-1185">Reference proteome</keyword>
<name>A0ABW0FRF2_9CAUL</name>
<dbReference type="Pfam" id="PF08242">
    <property type="entry name" value="Methyltransf_12"/>
    <property type="match status" value="1"/>
</dbReference>
<keyword evidence="2" id="KW-0808">Transferase</keyword>
<dbReference type="Proteomes" id="UP001596152">
    <property type="component" value="Unassembled WGS sequence"/>
</dbReference>
<sequence>MPDAVPKLVADASPQATAEDIDRCYRHYLGREPDGGGRESWLARVDKGISLDEMRSHFVGSPEFHARTPKEKFAALKPLGKGRPMVFSLADVETVAAGLHVEGFREQIQGGTFRLPEGFDKTLDPDSPAYHEQQLALWRAITLRGGYDAAKDEDTPEISDLDAIHRPAFYALGDADLAGEHLIALGHILKLSGLKSGARALEYGAGFGQIALAFARLGVKVDTVDINPRFCTAVASLAPRYRVDLASHVQSFGFNPAGRPDAYDLVYFYESFHHCLEFKEVIPKLDELLKPGGKIIMAGEPVMAKPAALLPYPWGLRMDGENVTVMHRRGWMELGFEEGFLYSTFKQFGFKATKHVLPGLHYATAYVFERE</sequence>
<dbReference type="CDD" id="cd02440">
    <property type="entry name" value="AdoMet_MTases"/>
    <property type="match status" value="1"/>
</dbReference>
<organism evidence="2 3">
    <name type="scientific">Brevundimonas staleyi</name>
    <dbReference type="NCBI Taxonomy" id="74326"/>
    <lineage>
        <taxon>Bacteria</taxon>
        <taxon>Pseudomonadati</taxon>
        <taxon>Pseudomonadota</taxon>
        <taxon>Alphaproteobacteria</taxon>
        <taxon>Caulobacterales</taxon>
        <taxon>Caulobacteraceae</taxon>
        <taxon>Brevundimonas</taxon>
    </lineage>
</organism>
<dbReference type="EC" id="2.1.1.64" evidence="2"/>